<sequence length="429" mass="48036">MDNAGMVAMFESLVDTGLKGFLGCPAVIHEAALLEFFANGSVRDGLVVSTVNGVTVEISKQLFAEKFQLPVEGLTDLSEIPKDLVFDARSIVSLSGESVQGTRKPVSFNKLGQPIGEAATGLKRYIGVLAREKVKITYKTWKQVANDIKEFIWEYVNFSYDIDPSWRKGCLTSVHNKWCPYKAHLTSKFILSRLDNPDELNKPHAGYCIAREDWCSFVIVRMSDNFIADELCDDDDINSVLNWKKGRASKAGQFDDAELKKTIEKDCSCSVHVQEIKIDKSVLHDEDLENTDLYVVSKAETLQGKAAALKVECIPNIVAYGIVVCVDGDDKLFMVNVKLLMRPWNSCGMPQHLVVLRDEADYCRSQSTRFGANGHWILTVLEPYKDAVYLLDPLGNCIHDDEWKSVMDMAQDCLIQTRGGKEERMVNGK</sequence>
<name>A0A2Z7C0P4_9LAMI</name>
<dbReference type="SUPFAM" id="SSF54001">
    <property type="entry name" value="Cysteine proteinases"/>
    <property type="match status" value="1"/>
</dbReference>
<protein>
    <submittedName>
        <fullName evidence="1">Uncharacterized protein</fullName>
    </submittedName>
</protein>
<gene>
    <name evidence="1" type="ORF">F511_38742</name>
</gene>
<dbReference type="Proteomes" id="UP000250235">
    <property type="component" value="Unassembled WGS sequence"/>
</dbReference>
<proteinExistence type="predicted"/>
<accession>A0A2Z7C0P4</accession>
<organism evidence="1 2">
    <name type="scientific">Dorcoceras hygrometricum</name>
    <dbReference type="NCBI Taxonomy" id="472368"/>
    <lineage>
        <taxon>Eukaryota</taxon>
        <taxon>Viridiplantae</taxon>
        <taxon>Streptophyta</taxon>
        <taxon>Embryophyta</taxon>
        <taxon>Tracheophyta</taxon>
        <taxon>Spermatophyta</taxon>
        <taxon>Magnoliopsida</taxon>
        <taxon>eudicotyledons</taxon>
        <taxon>Gunneridae</taxon>
        <taxon>Pentapetalae</taxon>
        <taxon>asterids</taxon>
        <taxon>lamiids</taxon>
        <taxon>Lamiales</taxon>
        <taxon>Gesneriaceae</taxon>
        <taxon>Didymocarpoideae</taxon>
        <taxon>Trichosporeae</taxon>
        <taxon>Loxocarpinae</taxon>
        <taxon>Dorcoceras</taxon>
    </lineage>
</organism>
<dbReference type="OrthoDB" id="1293938at2759"/>
<dbReference type="PANTHER" id="PTHR33018:SF31">
    <property type="entry name" value="TRANSPOSASE, PTTA_EN_SPM, PLANT"/>
    <property type="match status" value="1"/>
</dbReference>
<dbReference type="InterPro" id="IPR038765">
    <property type="entry name" value="Papain-like_cys_pep_sf"/>
</dbReference>
<dbReference type="AlphaFoldDB" id="A0A2Z7C0P4"/>
<evidence type="ECO:0000313" key="2">
    <source>
        <dbReference type="Proteomes" id="UP000250235"/>
    </source>
</evidence>
<evidence type="ECO:0000313" key="1">
    <source>
        <dbReference type="EMBL" id="KZV40234.1"/>
    </source>
</evidence>
<dbReference type="EMBL" id="KV000484">
    <property type="protein sequence ID" value="KZV40234.1"/>
    <property type="molecule type" value="Genomic_DNA"/>
</dbReference>
<keyword evidence="2" id="KW-1185">Reference proteome</keyword>
<reference evidence="1 2" key="1">
    <citation type="journal article" date="2015" name="Proc. Natl. Acad. Sci. U.S.A.">
        <title>The resurrection genome of Boea hygrometrica: A blueprint for survival of dehydration.</title>
        <authorList>
            <person name="Xiao L."/>
            <person name="Yang G."/>
            <person name="Zhang L."/>
            <person name="Yang X."/>
            <person name="Zhao S."/>
            <person name="Ji Z."/>
            <person name="Zhou Q."/>
            <person name="Hu M."/>
            <person name="Wang Y."/>
            <person name="Chen M."/>
            <person name="Xu Y."/>
            <person name="Jin H."/>
            <person name="Xiao X."/>
            <person name="Hu G."/>
            <person name="Bao F."/>
            <person name="Hu Y."/>
            <person name="Wan P."/>
            <person name="Li L."/>
            <person name="Deng X."/>
            <person name="Kuang T."/>
            <person name="Xiang C."/>
            <person name="Zhu J.K."/>
            <person name="Oliver M.J."/>
            <person name="He Y."/>
        </authorList>
    </citation>
    <scope>NUCLEOTIDE SEQUENCE [LARGE SCALE GENOMIC DNA]</scope>
    <source>
        <strain evidence="2">cv. XS01</strain>
    </source>
</reference>
<dbReference type="PANTHER" id="PTHR33018">
    <property type="entry name" value="OS10G0338966 PROTEIN-RELATED"/>
    <property type="match status" value="1"/>
</dbReference>